<dbReference type="PANTHER" id="PTHR11258:SF11">
    <property type="entry name" value="C2H2-TYPE DOMAIN-CONTAINING PROTEIN"/>
    <property type="match status" value="1"/>
</dbReference>
<dbReference type="SUPFAM" id="SSF81301">
    <property type="entry name" value="Nucleotidyltransferase"/>
    <property type="match status" value="1"/>
</dbReference>
<dbReference type="Gene3D" id="3.30.460.10">
    <property type="entry name" value="Beta Polymerase, domain 2"/>
    <property type="match status" value="1"/>
</dbReference>
<dbReference type="NCBIfam" id="NF041116">
    <property type="entry name" value="CBASS_cyclase_a"/>
    <property type="match status" value="1"/>
</dbReference>
<dbReference type="InterPro" id="IPR043519">
    <property type="entry name" value="NT_sf"/>
</dbReference>
<dbReference type="RefSeq" id="WP_169202388.1">
    <property type="nucleotide sequence ID" value="NZ_CP059467.1"/>
</dbReference>
<dbReference type="Proteomes" id="UP000633943">
    <property type="component" value="Unassembled WGS sequence"/>
</dbReference>
<evidence type="ECO:0000313" key="1">
    <source>
        <dbReference type="EMBL" id="NMG15753.1"/>
    </source>
</evidence>
<dbReference type="Gene3D" id="1.10.1410.20">
    <property type="entry name" value="2'-5'-oligoadenylate synthetase 1, domain 2"/>
    <property type="match status" value="1"/>
</dbReference>
<dbReference type="InterPro" id="IPR053445">
    <property type="entry name" value="CBASS_cN_synthase"/>
</dbReference>
<dbReference type="Pfam" id="PF18144">
    <property type="entry name" value="SMODS"/>
    <property type="match status" value="1"/>
</dbReference>
<keyword evidence="2" id="KW-1185">Reference proteome</keyword>
<comment type="caution">
    <text evidence="1">The sequence shown here is derived from an EMBL/GenBank/DDBJ whole genome shotgun (WGS) entry which is preliminary data.</text>
</comment>
<dbReference type="PANTHER" id="PTHR11258">
    <property type="entry name" value="2-5 OLIGOADENYLATE SYNTHETASE"/>
    <property type="match status" value="1"/>
</dbReference>
<gene>
    <name evidence="1" type="ORF">GPA24_09375</name>
</gene>
<accession>A0ABX1NVF2</accession>
<protein>
    <submittedName>
        <fullName evidence="1">Nucleotidyltransferase</fullName>
    </submittedName>
</protein>
<sequence>MPLTDTQLSYYDSNILRLPADKRKEYHAQVDRLVVELSTSVRDKTEIKITKVIKAGSFAKFTILRKTSVDPVDVDVVFYVSGRNVEQETLASLTDTIYDLLIKIYPNKDVEHFQIQRKAATVAFVGSGLSVDIVPVIEDAARPNYGWQFDIQNGSKVQTCAPCQIQFVRDRKAADKDFRTLVRLAKRWRNQAELKPLKSFMIELIMAYVLDTQGSGGSIEQRFRRFLHYVAQSGLKEVISFPENTTPIGSFSDPVVIIDPVCCRNNVAARITEAERKEIVTAATEAWETAHFASAEDDIDAWKEVFGPRFKVEDDE</sequence>
<evidence type="ECO:0000313" key="2">
    <source>
        <dbReference type="Proteomes" id="UP000633943"/>
    </source>
</evidence>
<reference evidence="1 2" key="1">
    <citation type="submission" date="2019-12" db="EMBL/GenBank/DDBJ databases">
        <title>Comparative genomics gives insights into the taxonomy of the Azoarcus-Aromatoleum group and reveals separate origins of nif in the plant-associated Azoarcus and non-plant-associated Aromatoleum sub-groups.</title>
        <authorList>
            <person name="Lafos M."/>
            <person name="Maluk M."/>
            <person name="Batista M."/>
            <person name="Junghare M."/>
            <person name="Carmona M."/>
            <person name="Faoro H."/>
            <person name="Cruz L.M."/>
            <person name="Battistoni F."/>
            <person name="De Souza E."/>
            <person name="Pedrosa F."/>
            <person name="Chen W.-M."/>
            <person name="Poole P.S."/>
            <person name="Dixon R.A."/>
            <person name="James E.K."/>
        </authorList>
    </citation>
    <scope>NUCLEOTIDE SEQUENCE [LARGE SCALE GENOMIC DNA]</scope>
    <source>
        <strain evidence="1 2">PbN1</strain>
    </source>
</reference>
<dbReference type="EMBL" id="WTVP01000021">
    <property type="protein sequence ID" value="NMG15753.1"/>
    <property type="molecule type" value="Genomic_DNA"/>
</dbReference>
<organism evidence="1 2">
    <name type="scientific">Aromatoleum bremense</name>
    <dbReference type="NCBI Taxonomy" id="76115"/>
    <lineage>
        <taxon>Bacteria</taxon>
        <taxon>Pseudomonadati</taxon>
        <taxon>Pseudomonadota</taxon>
        <taxon>Betaproteobacteria</taxon>
        <taxon>Rhodocyclales</taxon>
        <taxon>Rhodocyclaceae</taxon>
        <taxon>Aromatoleum</taxon>
    </lineage>
</organism>
<proteinExistence type="predicted"/>
<name>A0ABX1NVF2_9RHOO</name>
<dbReference type="SUPFAM" id="SSF81631">
    <property type="entry name" value="PAP/OAS1 substrate-binding domain"/>
    <property type="match status" value="1"/>
</dbReference>